<gene>
    <name evidence="1" type="ORF">SDC9_113982</name>
</gene>
<evidence type="ECO:0000313" key="1">
    <source>
        <dbReference type="EMBL" id="MPM67066.1"/>
    </source>
</evidence>
<protein>
    <submittedName>
        <fullName evidence="1">Uncharacterized protein</fullName>
    </submittedName>
</protein>
<accession>A0A645BNW5</accession>
<sequence>MEKRSLIKRLKRCYDVLNTEKIEKLPEPIKKWLVISGMIDKHMISNVKIRQKSVMRLSQNSDKWFKAESTQWFDAISPAFIWVVKVKYGFLRICGRDLFIEGKGSMKIKLFSIFGLVNSNGKNIDEGSAQRYLAEMIWFPTSFINDYISWEGIDSTSARATLTYKETVVEGVFKFDKDGYFESFSTMRYMDSKPGAVKHKWSVSAIKNEKMKGIIIPTELEATWHLPEGEWTWLKMKVKEIKYNIY</sequence>
<dbReference type="InterPro" id="IPR046674">
    <property type="entry name" value="DUF6544"/>
</dbReference>
<comment type="caution">
    <text evidence="1">The sequence shown here is derived from an EMBL/GenBank/DDBJ whole genome shotgun (WGS) entry which is preliminary data.</text>
</comment>
<proteinExistence type="predicted"/>
<dbReference type="AlphaFoldDB" id="A0A645BNW5"/>
<name>A0A645BNW5_9ZZZZ</name>
<organism evidence="1">
    <name type="scientific">bioreactor metagenome</name>
    <dbReference type="NCBI Taxonomy" id="1076179"/>
    <lineage>
        <taxon>unclassified sequences</taxon>
        <taxon>metagenomes</taxon>
        <taxon>ecological metagenomes</taxon>
    </lineage>
</organism>
<dbReference type="Pfam" id="PF20181">
    <property type="entry name" value="DUF6544"/>
    <property type="match status" value="1"/>
</dbReference>
<reference evidence="1" key="1">
    <citation type="submission" date="2019-08" db="EMBL/GenBank/DDBJ databases">
        <authorList>
            <person name="Kucharzyk K."/>
            <person name="Murdoch R.W."/>
            <person name="Higgins S."/>
            <person name="Loffler F."/>
        </authorList>
    </citation>
    <scope>NUCLEOTIDE SEQUENCE</scope>
</reference>
<dbReference type="EMBL" id="VSSQ01021461">
    <property type="protein sequence ID" value="MPM67066.1"/>
    <property type="molecule type" value="Genomic_DNA"/>
</dbReference>